<feature type="domain" description="DUF4283" evidence="2">
    <location>
        <begin position="1"/>
        <end position="47"/>
    </location>
</feature>
<keyword evidence="4" id="KW-1185">Reference proteome</keyword>
<evidence type="ECO:0000313" key="4">
    <source>
        <dbReference type="Proteomes" id="UP000215914"/>
    </source>
</evidence>
<dbReference type="PANTHER" id="PTHR31286">
    <property type="entry name" value="GLYCINE-RICH CELL WALL STRUCTURAL PROTEIN 1.8-LIKE"/>
    <property type="match status" value="1"/>
</dbReference>
<dbReference type="AlphaFoldDB" id="A0A9K3IKK0"/>
<name>A0A9K3IKK0_HELAN</name>
<feature type="compositionally biased region" description="Basic and acidic residues" evidence="1">
    <location>
        <begin position="257"/>
        <end position="274"/>
    </location>
</feature>
<dbReference type="Proteomes" id="UP000215914">
    <property type="component" value="Unassembled WGS sequence"/>
</dbReference>
<organism evidence="3 4">
    <name type="scientific">Helianthus annuus</name>
    <name type="common">Common sunflower</name>
    <dbReference type="NCBI Taxonomy" id="4232"/>
    <lineage>
        <taxon>Eukaryota</taxon>
        <taxon>Viridiplantae</taxon>
        <taxon>Streptophyta</taxon>
        <taxon>Embryophyta</taxon>
        <taxon>Tracheophyta</taxon>
        <taxon>Spermatophyta</taxon>
        <taxon>Magnoliopsida</taxon>
        <taxon>eudicotyledons</taxon>
        <taxon>Gunneridae</taxon>
        <taxon>Pentapetalae</taxon>
        <taxon>asterids</taxon>
        <taxon>campanulids</taxon>
        <taxon>Asterales</taxon>
        <taxon>Asteraceae</taxon>
        <taxon>Asteroideae</taxon>
        <taxon>Heliantheae alliance</taxon>
        <taxon>Heliantheae</taxon>
        <taxon>Helianthus</taxon>
    </lineage>
</organism>
<reference evidence="3" key="1">
    <citation type="journal article" date="2017" name="Nature">
        <title>The sunflower genome provides insights into oil metabolism, flowering and Asterid evolution.</title>
        <authorList>
            <person name="Badouin H."/>
            <person name="Gouzy J."/>
            <person name="Grassa C.J."/>
            <person name="Murat F."/>
            <person name="Staton S.E."/>
            <person name="Cottret L."/>
            <person name="Lelandais-Briere C."/>
            <person name="Owens G.L."/>
            <person name="Carrere S."/>
            <person name="Mayjonade B."/>
            <person name="Legrand L."/>
            <person name="Gill N."/>
            <person name="Kane N.C."/>
            <person name="Bowers J.E."/>
            <person name="Hubner S."/>
            <person name="Bellec A."/>
            <person name="Berard A."/>
            <person name="Berges H."/>
            <person name="Blanchet N."/>
            <person name="Boniface M.C."/>
            <person name="Brunel D."/>
            <person name="Catrice O."/>
            <person name="Chaidir N."/>
            <person name="Claudel C."/>
            <person name="Donnadieu C."/>
            <person name="Faraut T."/>
            <person name="Fievet G."/>
            <person name="Helmstetter N."/>
            <person name="King M."/>
            <person name="Knapp S.J."/>
            <person name="Lai Z."/>
            <person name="Le Paslier M.C."/>
            <person name="Lippi Y."/>
            <person name="Lorenzon L."/>
            <person name="Mandel J.R."/>
            <person name="Marage G."/>
            <person name="Marchand G."/>
            <person name="Marquand E."/>
            <person name="Bret-Mestries E."/>
            <person name="Morien E."/>
            <person name="Nambeesan S."/>
            <person name="Nguyen T."/>
            <person name="Pegot-Espagnet P."/>
            <person name="Pouilly N."/>
            <person name="Raftis F."/>
            <person name="Sallet E."/>
            <person name="Schiex T."/>
            <person name="Thomas J."/>
            <person name="Vandecasteele C."/>
            <person name="Vares D."/>
            <person name="Vear F."/>
            <person name="Vautrin S."/>
            <person name="Crespi M."/>
            <person name="Mangin B."/>
            <person name="Burke J.M."/>
            <person name="Salse J."/>
            <person name="Munos S."/>
            <person name="Vincourt P."/>
            <person name="Rieseberg L.H."/>
            <person name="Langlade N.B."/>
        </authorList>
    </citation>
    <scope>NUCLEOTIDE SEQUENCE</scope>
    <source>
        <tissue evidence="3">Leaves</tissue>
    </source>
</reference>
<reference evidence="3" key="2">
    <citation type="submission" date="2020-06" db="EMBL/GenBank/DDBJ databases">
        <title>Helianthus annuus Genome sequencing and assembly Release 2.</title>
        <authorList>
            <person name="Gouzy J."/>
            <person name="Langlade N."/>
            <person name="Munos S."/>
        </authorList>
    </citation>
    <scope>NUCLEOTIDE SEQUENCE</scope>
    <source>
        <tissue evidence="3">Leaves</tissue>
    </source>
</reference>
<feature type="region of interest" description="Disordered" evidence="1">
    <location>
        <begin position="212"/>
        <end position="276"/>
    </location>
</feature>
<comment type="caution">
    <text evidence="3">The sequence shown here is derived from an EMBL/GenBank/DDBJ whole genome shotgun (WGS) entry which is preliminary data.</text>
</comment>
<gene>
    <name evidence="3" type="ORF">HanXRQr2_Chr07g0288971</name>
</gene>
<proteinExistence type="predicted"/>
<feature type="compositionally biased region" description="Gly residues" evidence="1">
    <location>
        <begin position="232"/>
        <end position="252"/>
    </location>
</feature>
<dbReference type="InterPro" id="IPR025558">
    <property type="entry name" value="DUF4283"/>
</dbReference>
<sequence length="320" mass="35181">MNISSNNNGVYFFKFRNEIGMMNAIDKGPWLVNDIPLCLKRWEAGLCLEKTEPNVIPLWVTIPNLPLELWNTESICCMLNCIGKPILFDRVTSERCAMVEGPPGFARVLVEVSADAELPEVVKAFYPKDDGFSGDTKLVRVVYQLKVSRCKDCKVFGHDLLTCPKRILSEEEVQMKARKLVEDIKAADSKGFPVSANNFDDFQTVGKRNKVIRGNNQQGHPGQGSNKSVRENGGGGSNQSGRGGSFGVGSNKGGPSRTKDSNGRVIKEVGEEMNRGASIKNSRMEYRVKKQNVKAGNQGDIKDIGVVEKFLLRVGGLLGL</sequence>
<evidence type="ECO:0000313" key="3">
    <source>
        <dbReference type="EMBL" id="KAF5798115.1"/>
    </source>
</evidence>
<dbReference type="PANTHER" id="PTHR31286:SF165">
    <property type="entry name" value="DUF4283 DOMAIN-CONTAINING PROTEIN"/>
    <property type="match status" value="1"/>
</dbReference>
<dbReference type="InterPro" id="IPR040256">
    <property type="entry name" value="At4g02000-like"/>
</dbReference>
<protein>
    <recommendedName>
        <fullName evidence="2">DUF4283 domain-containing protein</fullName>
    </recommendedName>
</protein>
<dbReference type="Gramene" id="mRNA:HanXRQr2_Chr07g0288971">
    <property type="protein sequence ID" value="mRNA:HanXRQr2_Chr07g0288971"/>
    <property type="gene ID" value="HanXRQr2_Chr07g0288971"/>
</dbReference>
<dbReference type="EMBL" id="MNCJ02000322">
    <property type="protein sequence ID" value="KAF5798115.1"/>
    <property type="molecule type" value="Genomic_DNA"/>
</dbReference>
<dbReference type="Pfam" id="PF14111">
    <property type="entry name" value="DUF4283"/>
    <property type="match status" value="1"/>
</dbReference>
<feature type="compositionally biased region" description="Polar residues" evidence="1">
    <location>
        <begin position="214"/>
        <end position="227"/>
    </location>
</feature>
<evidence type="ECO:0000256" key="1">
    <source>
        <dbReference type="SAM" id="MobiDB-lite"/>
    </source>
</evidence>
<accession>A0A9K3IKK0</accession>
<evidence type="ECO:0000259" key="2">
    <source>
        <dbReference type="Pfam" id="PF14111"/>
    </source>
</evidence>